<accession>A0ACB8VPC3</accession>
<dbReference type="EMBL" id="CM041549">
    <property type="protein sequence ID" value="KAI3357325.1"/>
    <property type="molecule type" value="Genomic_DNA"/>
</dbReference>
<sequence>MTSLNNMVPFKGYSQSISQSQSLTAPSKERIQPAVKLSDVNPPDIQKVIVEHIVRNGDPALQVHTSLRLRSFSGRCPRLNNEVDYETWCSNVELLLKDTTSLLSPAIDIVKHLAPESPLNVYLEILDSAFGTVEDGDDIFAKYLNTMRDNGEKPSAYLQRLQVMLNTTLRRGGVNASDLDRQLLRQFVRGCWDNT</sequence>
<evidence type="ECO:0000313" key="2">
    <source>
        <dbReference type="Proteomes" id="UP000831701"/>
    </source>
</evidence>
<keyword evidence="2" id="KW-1185">Reference proteome</keyword>
<reference evidence="1" key="1">
    <citation type="submission" date="2022-04" db="EMBL/GenBank/DDBJ databases">
        <title>Jade perch genome.</title>
        <authorList>
            <person name="Chao B."/>
        </authorList>
    </citation>
    <scope>NUCLEOTIDE SEQUENCE</scope>
    <source>
        <strain evidence="1">CB-2022</strain>
    </source>
</reference>
<name>A0ACB8VPC3_9TELE</name>
<dbReference type="Proteomes" id="UP000831701">
    <property type="component" value="Chromosome 19"/>
</dbReference>
<organism evidence="1 2">
    <name type="scientific">Scortum barcoo</name>
    <name type="common">barcoo grunter</name>
    <dbReference type="NCBI Taxonomy" id="214431"/>
    <lineage>
        <taxon>Eukaryota</taxon>
        <taxon>Metazoa</taxon>
        <taxon>Chordata</taxon>
        <taxon>Craniata</taxon>
        <taxon>Vertebrata</taxon>
        <taxon>Euteleostomi</taxon>
        <taxon>Actinopterygii</taxon>
        <taxon>Neopterygii</taxon>
        <taxon>Teleostei</taxon>
        <taxon>Neoteleostei</taxon>
        <taxon>Acanthomorphata</taxon>
        <taxon>Eupercaria</taxon>
        <taxon>Centrarchiformes</taxon>
        <taxon>Terapontoidei</taxon>
        <taxon>Terapontidae</taxon>
        <taxon>Scortum</taxon>
    </lineage>
</organism>
<proteinExistence type="predicted"/>
<evidence type="ECO:0000313" key="1">
    <source>
        <dbReference type="EMBL" id="KAI3357325.1"/>
    </source>
</evidence>
<comment type="caution">
    <text evidence="1">The sequence shown here is derived from an EMBL/GenBank/DDBJ whole genome shotgun (WGS) entry which is preliminary data.</text>
</comment>
<protein>
    <submittedName>
        <fullName evidence="1">Uncharacterized protein</fullName>
    </submittedName>
</protein>
<gene>
    <name evidence="1" type="ORF">L3Q82_015770</name>
</gene>